<evidence type="ECO:0000313" key="2">
    <source>
        <dbReference type="EnsemblMetazoa" id="HelroP173132"/>
    </source>
</evidence>
<reference evidence="1 3" key="2">
    <citation type="journal article" date="2013" name="Nature">
        <title>Insights into bilaterian evolution from three spiralian genomes.</title>
        <authorList>
            <person name="Simakov O."/>
            <person name="Marletaz F."/>
            <person name="Cho S.J."/>
            <person name="Edsinger-Gonzales E."/>
            <person name="Havlak P."/>
            <person name="Hellsten U."/>
            <person name="Kuo D.H."/>
            <person name="Larsson T."/>
            <person name="Lv J."/>
            <person name="Arendt D."/>
            <person name="Savage R."/>
            <person name="Osoegawa K."/>
            <person name="de Jong P."/>
            <person name="Grimwood J."/>
            <person name="Chapman J.A."/>
            <person name="Shapiro H."/>
            <person name="Aerts A."/>
            <person name="Otillar R.P."/>
            <person name="Terry A.Y."/>
            <person name="Boore J.L."/>
            <person name="Grigoriev I.V."/>
            <person name="Lindberg D.R."/>
            <person name="Seaver E.C."/>
            <person name="Weisblat D.A."/>
            <person name="Putnam N.H."/>
            <person name="Rokhsar D.S."/>
        </authorList>
    </citation>
    <scope>NUCLEOTIDE SEQUENCE</scope>
</reference>
<dbReference type="AlphaFoldDB" id="T1F6F2"/>
<dbReference type="InParanoid" id="T1F6F2"/>
<protein>
    <recommendedName>
        <fullName evidence="4">Transposable element P transposase</fullName>
    </recommendedName>
</protein>
<dbReference type="OrthoDB" id="2441813at2759"/>
<evidence type="ECO:0000313" key="1">
    <source>
        <dbReference type="EMBL" id="ESO04058.1"/>
    </source>
</evidence>
<dbReference type="KEGG" id="hro:HELRODRAFT_173132"/>
<name>T1F6F2_HELRO</name>
<dbReference type="EMBL" id="AMQM01004457">
    <property type="status" value="NOT_ANNOTATED_CDS"/>
    <property type="molecule type" value="Genomic_DNA"/>
</dbReference>
<evidence type="ECO:0000313" key="3">
    <source>
        <dbReference type="Proteomes" id="UP000015101"/>
    </source>
</evidence>
<dbReference type="GeneID" id="20204401"/>
<gene>
    <name evidence="2" type="primary">20204401</name>
    <name evidence="1" type="ORF">HELRODRAFT_173132</name>
</gene>
<dbReference type="EnsemblMetazoa" id="HelroT173132">
    <property type="protein sequence ID" value="HelroP173132"/>
    <property type="gene ID" value="HelroG173132"/>
</dbReference>
<evidence type="ECO:0008006" key="4">
    <source>
        <dbReference type="Google" id="ProtNLM"/>
    </source>
</evidence>
<dbReference type="EMBL" id="KB096551">
    <property type="protein sequence ID" value="ESO04058.1"/>
    <property type="molecule type" value="Genomic_DNA"/>
</dbReference>
<dbReference type="RefSeq" id="XP_009017994.1">
    <property type="nucleotide sequence ID" value="XM_009019746.1"/>
</dbReference>
<proteinExistence type="predicted"/>
<organism evidence="2 3">
    <name type="scientific">Helobdella robusta</name>
    <name type="common">Californian leech</name>
    <dbReference type="NCBI Taxonomy" id="6412"/>
    <lineage>
        <taxon>Eukaryota</taxon>
        <taxon>Metazoa</taxon>
        <taxon>Spiralia</taxon>
        <taxon>Lophotrochozoa</taxon>
        <taxon>Annelida</taxon>
        <taxon>Clitellata</taxon>
        <taxon>Hirudinea</taxon>
        <taxon>Rhynchobdellida</taxon>
        <taxon>Glossiphoniidae</taxon>
        <taxon>Helobdella</taxon>
    </lineage>
</organism>
<keyword evidence="3" id="KW-1185">Reference proteome</keyword>
<reference evidence="2" key="3">
    <citation type="submission" date="2015-06" db="UniProtKB">
        <authorList>
            <consortium name="EnsemblMetazoa"/>
        </authorList>
    </citation>
    <scope>IDENTIFICATION</scope>
</reference>
<reference evidence="3" key="1">
    <citation type="submission" date="2012-12" db="EMBL/GenBank/DDBJ databases">
        <authorList>
            <person name="Hellsten U."/>
            <person name="Grimwood J."/>
            <person name="Chapman J.A."/>
            <person name="Shapiro H."/>
            <person name="Aerts A."/>
            <person name="Otillar R.P."/>
            <person name="Terry A.Y."/>
            <person name="Boore J.L."/>
            <person name="Simakov O."/>
            <person name="Marletaz F."/>
            <person name="Cho S.-J."/>
            <person name="Edsinger-Gonzales E."/>
            <person name="Havlak P."/>
            <person name="Kuo D.-H."/>
            <person name="Larsson T."/>
            <person name="Lv J."/>
            <person name="Arendt D."/>
            <person name="Savage R."/>
            <person name="Osoegawa K."/>
            <person name="de Jong P."/>
            <person name="Lindberg D.R."/>
            <person name="Seaver E.C."/>
            <person name="Weisblat D.A."/>
            <person name="Putnam N.H."/>
            <person name="Grigoriev I.V."/>
            <person name="Rokhsar D.S."/>
        </authorList>
    </citation>
    <scope>NUCLEOTIDE SEQUENCE</scope>
</reference>
<sequence length="362" mass="41870">MISDLMSRSVNDSNLNTAFKELKPEKRLINILYDEVQLKSVLRFTAGHVVGHAENQPEKLTTSALAFELVCHYGGPRFTIRITDANSLKEYLLEVITTIKYCGGRPISIICDNCPLNQRMYKNQLPSKTPLGMTKLTQTAVFPKVQQRQSVPLVCQVFDNKTVAAFEMDNLEFQPGTVEFVKLITSWFKMMNVKDRYSYFKLKDDKREPWKFNYESFKKLEFICNVVSTRQDTGKRCHKLTKFTADAFVVTTKFNIAASTELLSDHNFRYVLPAVFSQDPREKFFRQARQRFGATPDEQDLEMLQDITTENTENLIQSNNCLKDKIIFVADFLTRQYHPHLGNDDADDAQDFTVSSDYTYHF</sequence>
<accession>T1F6F2</accession>
<dbReference type="Proteomes" id="UP000015101">
    <property type="component" value="Unassembled WGS sequence"/>
</dbReference>
<dbReference type="CTD" id="20204401"/>
<dbReference type="HOGENOM" id="CLU_765662_0_0_1"/>